<dbReference type="EMBL" id="BARS01019915">
    <property type="protein sequence ID" value="GAF96147.1"/>
    <property type="molecule type" value="Genomic_DNA"/>
</dbReference>
<feature type="non-terminal residue" evidence="3">
    <location>
        <position position="87"/>
    </location>
</feature>
<proteinExistence type="predicted"/>
<dbReference type="Gene3D" id="3.40.50.2300">
    <property type="match status" value="1"/>
</dbReference>
<comment type="caution">
    <text evidence="3">The sequence shown here is derived from an EMBL/GenBank/DDBJ whole genome shotgun (WGS) entry which is preliminary data.</text>
</comment>
<dbReference type="InterPro" id="IPR036196">
    <property type="entry name" value="Ptyr_pPase_sf"/>
</dbReference>
<dbReference type="PANTHER" id="PTHR43428:SF1">
    <property type="entry name" value="ARSENATE REDUCTASE"/>
    <property type="match status" value="1"/>
</dbReference>
<gene>
    <name evidence="3" type="ORF">S01H1_32190</name>
</gene>
<dbReference type="SUPFAM" id="SSF52788">
    <property type="entry name" value="Phosphotyrosine protein phosphatases I"/>
    <property type="match status" value="1"/>
</dbReference>
<protein>
    <recommendedName>
        <fullName evidence="2">Phosphotyrosine protein phosphatase I domain-containing protein</fullName>
    </recommendedName>
</protein>
<feature type="domain" description="Phosphotyrosine protein phosphatase I" evidence="2">
    <location>
        <begin position="2"/>
        <end position="87"/>
    </location>
</feature>
<evidence type="ECO:0000259" key="2">
    <source>
        <dbReference type="SMART" id="SM00226"/>
    </source>
</evidence>
<dbReference type="Pfam" id="PF01451">
    <property type="entry name" value="LMWPc"/>
    <property type="match status" value="1"/>
</dbReference>
<sequence length="87" mass="9212">MRRVLFVCVGNSGRSQMAEAFFNHFSAGRLVAMSAGTRPATSVSRTAIAAMAELSIDITAQRPKPLIQQADRIITMGCDVVGNSPTG</sequence>
<accession>X0U708</accession>
<evidence type="ECO:0000256" key="1">
    <source>
        <dbReference type="ARBA" id="ARBA00022849"/>
    </source>
</evidence>
<dbReference type="InterPro" id="IPR023485">
    <property type="entry name" value="Ptyr_pPase"/>
</dbReference>
<dbReference type="GO" id="GO:0046685">
    <property type="term" value="P:response to arsenic-containing substance"/>
    <property type="evidence" value="ECO:0007669"/>
    <property type="project" value="UniProtKB-KW"/>
</dbReference>
<reference evidence="3" key="1">
    <citation type="journal article" date="2014" name="Front. Microbiol.">
        <title>High frequency of phylogenetically diverse reductive dehalogenase-homologous genes in deep subseafloor sedimentary metagenomes.</title>
        <authorList>
            <person name="Kawai M."/>
            <person name="Futagami T."/>
            <person name="Toyoda A."/>
            <person name="Takaki Y."/>
            <person name="Nishi S."/>
            <person name="Hori S."/>
            <person name="Arai W."/>
            <person name="Tsubouchi T."/>
            <person name="Morono Y."/>
            <person name="Uchiyama I."/>
            <person name="Ito T."/>
            <person name="Fujiyama A."/>
            <person name="Inagaki F."/>
            <person name="Takami H."/>
        </authorList>
    </citation>
    <scope>NUCLEOTIDE SEQUENCE</scope>
    <source>
        <strain evidence="3">Expedition CK06-06</strain>
    </source>
</reference>
<organism evidence="3">
    <name type="scientific">marine sediment metagenome</name>
    <dbReference type="NCBI Taxonomy" id="412755"/>
    <lineage>
        <taxon>unclassified sequences</taxon>
        <taxon>metagenomes</taxon>
        <taxon>ecological metagenomes</taxon>
    </lineage>
</organism>
<name>X0U708_9ZZZZ</name>
<dbReference type="AlphaFoldDB" id="X0U708"/>
<evidence type="ECO:0000313" key="3">
    <source>
        <dbReference type="EMBL" id="GAF96147.1"/>
    </source>
</evidence>
<dbReference type="SMART" id="SM00226">
    <property type="entry name" value="LMWPc"/>
    <property type="match status" value="1"/>
</dbReference>
<keyword evidence="1" id="KW-0059">Arsenical resistance</keyword>
<dbReference type="PANTHER" id="PTHR43428">
    <property type="entry name" value="ARSENATE REDUCTASE"/>
    <property type="match status" value="1"/>
</dbReference>